<organism evidence="2 3">
    <name type="scientific">Gymnopus androsaceus JB14</name>
    <dbReference type="NCBI Taxonomy" id="1447944"/>
    <lineage>
        <taxon>Eukaryota</taxon>
        <taxon>Fungi</taxon>
        <taxon>Dikarya</taxon>
        <taxon>Basidiomycota</taxon>
        <taxon>Agaricomycotina</taxon>
        <taxon>Agaricomycetes</taxon>
        <taxon>Agaricomycetidae</taxon>
        <taxon>Agaricales</taxon>
        <taxon>Marasmiineae</taxon>
        <taxon>Omphalotaceae</taxon>
        <taxon>Gymnopus</taxon>
    </lineage>
</organism>
<reference evidence="2" key="1">
    <citation type="journal article" date="2019" name="Environ. Microbiol.">
        <title>Fungal ecological strategies reflected in gene transcription - a case study of two litter decomposers.</title>
        <authorList>
            <person name="Barbi F."/>
            <person name="Kohler A."/>
            <person name="Barry K."/>
            <person name="Baskaran P."/>
            <person name="Daum C."/>
            <person name="Fauchery L."/>
            <person name="Ihrmark K."/>
            <person name="Kuo A."/>
            <person name="LaButti K."/>
            <person name="Lipzen A."/>
            <person name="Morin E."/>
            <person name="Grigoriev I.V."/>
            <person name="Henrissat B."/>
            <person name="Lindahl B."/>
            <person name="Martin F."/>
        </authorList>
    </citation>
    <scope>NUCLEOTIDE SEQUENCE</scope>
    <source>
        <strain evidence="2">JB14</strain>
    </source>
</reference>
<dbReference type="AlphaFoldDB" id="A0A6A4GNN1"/>
<evidence type="ECO:0000313" key="3">
    <source>
        <dbReference type="Proteomes" id="UP000799118"/>
    </source>
</evidence>
<evidence type="ECO:0000256" key="1">
    <source>
        <dbReference type="SAM" id="MobiDB-lite"/>
    </source>
</evidence>
<dbReference type="OrthoDB" id="2942715at2759"/>
<accession>A0A6A4GNN1</accession>
<dbReference type="EMBL" id="ML769842">
    <property type="protein sequence ID" value="KAE9386867.1"/>
    <property type="molecule type" value="Genomic_DNA"/>
</dbReference>
<feature type="compositionally biased region" description="Low complexity" evidence="1">
    <location>
        <begin position="243"/>
        <end position="256"/>
    </location>
</feature>
<dbReference type="Proteomes" id="UP000799118">
    <property type="component" value="Unassembled WGS sequence"/>
</dbReference>
<gene>
    <name evidence="2" type="ORF">BT96DRAFT_948799</name>
</gene>
<feature type="region of interest" description="Disordered" evidence="1">
    <location>
        <begin position="243"/>
        <end position="264"/>
    </location>
</feature>
<name>A0A6A4GNN1_9AGAR</name>
<keyword evidence="3" id="KW-1185">Reference proteome</keyword>
<sequence length="359" mass="40144">MQTLPESSLLGIQTIHLCHGLHYSKHDLCFTPQPINFTLVPHLALIPYPGSLDTITLDLVALLEKEFFEILVNLDSKALKADPKGKEYCTCICILLSCLLSPATFQQALMTWRLAQRNCLELHAHIIWLSKVKPTFTSEHAWETHEVRSVIGAITDKREVLEYCFRAGIPVSFDQAYKNKTQRLAIKVDQQVLKWLDKVEPPPTRPVPDYLYLLTRQFSPGLSPAAEVVLPLPTSSVVPVQPSNFASTSSGSSSSTYNDGLHTSAKQKAESLKDWRRMLGLELFGQKDTGSLESNKRKRLCANLQSAASASRSPNTSMDFDISNLNSIVPAWKEKKYEGSIPDDICREVLTGRNPLFFS</sequence>
<evidence type="ECO:0000313" key="2">
    <source>
        <dbReference type="EMBL" id="KAE9386867.1"/>
    </source>
</evidence>
<protein>
    <submittedName>
        <fullName evidence="2">Uncharacterized protein</fullName>
    </submittedName>
</protein>
<proteinExistence type="predicted"/>